<evidence type="ECO:0000313" key="2">
    <source>
        <dbReference type="EMBL" id="GAT91310.1"/>
    </source>
</evidence>
<keyword evidence="1" id="KW-0472">Membrane</keyword>
<accession>A0A1L8CJH6</accession>
<name>A0A1L8CJH6_9LACO</name>
<sequence length="182" mass="21541">MEDINNKKILTELLNAINGNVLDVKNVPTVDMQIMELKQQARKEIENVTRGYKSKLESKIYSDTKLMDDLIKQRLEEIDSQNQRNINGYYEKYAKQLSSDTEYSEIRKKLLLDTNEEYRLFNQRSKQLFDKLDQIDEKIEKLEKMTYYTRFKSIISTFIGLALPTITVAVLIVFTLVWLFNH</sequence>
<dbReference type="AlphaFoldDB" id="A0A1L8CJH6"/>
<evidence type="ECO:0000313" key="3">
    <source>
        <dbReference type="Proteomes" id="UP000186588"/>
    </source>
</evidence>
<keyword evidence="1" id="KW-1133">Transmembrane helix</keyword>
<gene>
    <name evidence="2" type="ORF">FF306_01432</name>
</gene>
<comment type="caution">
    <text evidence="2">The sequence shown here is derived from an EMBL/GenBank/DDBJ whole genome shotgun (WGS) entry which is preliminary data.</text>
</comment>
<feature type="transmembrane region" description="Helical" evidence="1">
    <location>
        <begin position="154"/>
        <end position="180"/>
    </location>
</feature>
<organism evidence="2 3">
    <name type="scientific">Apilactobacillus kunkeei</name>
    <dbReference type="NCBI Taxonomy" id="148814"/>
    <lineage>
        <taxon>Bacteria</taxon>
        <taxon>Bacillati</taxon>
        <taxon>Bacillota</taxon>
        <taxon>Bacilli</taxon>
        <taxon>Lactobacillales</taxon>
        <taxon>Lactobacillaceae</taxon>
        <taxon>Apilactobacillus</taxon>
    </lineage>
</organism>
<reference evidence="2 3" key="1">
    <citation type="journal article" date="2016" name="Syst. Appl. Microbiol.">
        <title>Genomic characterization of a fructophilic bee symbiont Lactobacillus kunkeei reveals its niche-specific adaptation.</title>
        <authorList>
            <person name="Maeno S."/>
            <person name="Tanizawa Y."/>
            <person name="Kanesaki Y."/>
            <person name="Kubota E."/>
            <person name="Kumar H."/>
            <person name="Dicks L."/>
            <person name="Salminen S."/>
            <person name="Nakagawa J."/>
            <person name="Arita M."/>
            <person name="Endo A."/>
        </authorList>
    </citation>
    <scope>NUCLEOTIDE SEQUENCE [LARGE SCALE GENOMIC DNA]</scope>
    <source>
        <strain evidence="2 3">FF30-6</strain>
    </source>
</reference>
<dbReference type="EMBL" id="BDDX01000017">
    <property type="protein sequence ID" value="GAT91310.1"/>
    <property type="molecule type" value="Genomic_DNA"/>
</dbReference>
<evidence type="ECO:0000256" key="1">
    <source>
        <dbReference type="SAM" id="Phobius"/>
    </source>
</evidence>
<proteinExistence type="predicted"/>
<dbReference type="RefSeq" id="WP_094751212.1">
    <property type="nucleotide sequence ID" value="NZ_BDDX01000017.1"/>
</dbReference>
<keyword evidence="1" id="KW-0812">Transmembrane</keyword>
<protein>
    <submittedName>
        <fullName evidence="2">Uncharacterized protein</fullName>
    </submittedName>
</protein>
<dbReference type="Proteomes" id="UP000186588">
    <property type="component" value="Unassembled WGS sequence"/>
</dbReference>